<dbReference type="EMBL" id="CAKMUD010000105">
    <property type="protein sequence ID" value="CAH1601863.1"/>
    <property type="molecule type" value="Genomic_DNA"/>
</dbReference>
<evidence type="ECO:0008006" key="3">
    <source>
        <dbReference type="Google" id="ProtNLM"/>
    </source>
</evidence>
<proteinExistence type="predicted"/>
<sequence>MITKLSKQTSSLRETRQMTLRRTAPLVCVLSLSLSGCFKDIEAPLDAVRAETYLAPSSGHEFHLLGDQATLSFDDHDSVERFYEEDSQSIRIKMSTDPYYSERWLVMTKLNNGELLCAQCAKYNWPSRWVKQSKSLASIQESFQ</sequence>
<gene>
    <name evidence="1" type="ORF">THF1A12_50277</name>
</gene>
<protein>
    <recommendedName>
        <fullName evidence="3">Lipoprotein</fullName>
    </recommendedName>
</protein>
<evidence type="ECO:0000313" key="1">
    <source>
        <dbReference type="EMBL" id="CAH1601863.1"/>
    </source>
</evidence>
<organism evidence="1 2">
    <name type="scientific">Vibrio jasicida</name>
    <dbReference type="NCBI Taxonomy" id="766224"/>
    <lineage>
        <taxon>Bacteria</taxon>
        <taxon>Pseudomonadati</taxon>
        <taxon>Pseudomonadota</taxon>
        <taxon>Gammaproteobacteria</taxon>
        <taxon>Vibrionales</taxon>
        <taxon>Vibrionaceae</taxon>
        <taxon>Vibrio</taxon>
    </lineage>
</organism>
<accession>A0AAU9QTU4</accession>
<name>A0AAU9QTU4_9VIBR</name>
<dbReference type="Proteomes" id="UP001295462">
    <property type="component" value="Unassembled WGS sequence"/>
</dbReference>
<dbReference type="AlphaFoldDB" id="A0AAU9QTU4"/>
<evidence type="ECO:0000313" key="2">
    <source>
        <dbReference type="Proteomes" id="UP001295462"/>
    </source>
</evidence>
<comment type="caution">
    <text evidence="1">The sequence shown here is derived from an EMBL/GenBank/DDBJ whole genome shotgun (WGS) entry which is preliminary data.</text>
</comment>
<reference evidence="1" key="1">
    <citation type="submission" date="2022-01" db="EMBL/GenBank/DDBJ databases">
        <authorList>
            <person name="Lagorce A."/>
        </authorList>
    </citation>
    <scope>NUCLEOTIDE SEQUENCE</scope>
    <source>
        <strain evidence="1">Th15_F1_A12</strain>
    </source>
</reference>